<dbReference type="PANTHER" id="PTHR47429:SF2">
    <property type="entry name" value="PROTEIN TWIN LOV 1"/>
    <property type="match status" value="1"/>
</dbReference>
<dbReference type="Gene3D" id="3.30.450.20">
    <property type="entry name" value="PAS domain"/>
    <property type="match status" value="1"/>
</dbReference>
<evidence type="ECO:0000256" key="2">
    <source>
        <dbReference type="ARBA" id="ARBA00022643"/>
    </source>
</evidence>
<dbReference type="CDD" id="cd00130">
    <property type="entry name" value="PAS"/>
    <property type="match status" value="1"/>
</dbReference>
<evidence type="ECO:0000256" key="3">
    <source>
        <dbReference type="ARBA" id="ARBA00022991"/>
    </source>
</evidence>
<sequence length="245" mass="28955">MYNKNPLTKIRKKYISTIIQNDIRFDNIIQFNNILNCEFIDKNIYEIINDETAQEKEDRLRYLFPNTTNNNDNDNDYLYLNMKNTFYMYIPPFYEYHWFKKVISLSEDLPICITISSAKKELFGFPLLYVNKHFETTTGYSRNEVIGKNCKFLQPSIPIQEEETQYVLLSSALRLGVSTSVIITNVKKNGTLFYNLISLKPVIDEYQNYLYCIGIQMEVKRQPNNTEDIKNIIDIINILSKIKIK</sequence>
<dbReference type="InterPro" id="IPR035965">
    <property type="entry name" value="PAS-like_dom_sf"/>
</dbReference>
<proteinExistence type="predicted"/>
<keyword evidence="1" id="KW-0285">Flavoprotein</keyword>
<evidence type="ECO:0000259" key="4">
    <source>
        <dbReference type="PROSITE" id="PS50112"/>
    </source>
</evidence>
<evidence type="ECO:0000256" key="1">
    <source>
        <dbReference type="ARBA" id="ARBA00022630"/>
    </source>
</evidence>
<reference evidence="5" key="1">
    <citation type="journal article" date="2020" name="Nature">
        <title>Giant virus diversity and host interactions through global metagenomics.</title>
        <authorList>
            <person name="Schulz F."/>
            <person name="Roux S."/>
            <person name="Paez-Espino D."/>
            <person name="Jungbluth S."/>
            <person name="Walsh D.A."/>
            <person name="Denef V.J."/>
            <person name="McMahon K.D."/>
            <person name="Konstantinidis K.T."/>
            <person name="Eloe-Fadrosh E.A."/>
            <person name="Kyrpides N.C."/>
            <person name="Woyke T."/>
        </authorList>
    </citation>
    <scope>NUCLEOTIDE SEQUENCE</scope>
    <source>
        <strain evidence="5">GVMAG-M-3300023174-111</strain>
    </source>
</reference>
<dbReference type="InterPro" id="IPR000014">
    <property type="entry name" value="PAS"/>
</dbReference>
<dbReference type="PROSITE" id="PS50112">
    <property type="entry name" value="PAS"/>
    <property type="match status" value="1"/>
</dbReference>
<dbReference type="PANTHER" id="PTHR47429">
    <property type="entry name" value="PROTEIN TWIN LOV 1"/>
    <property type="match status" value="1"/>
</dbReference>
<dbReference type="SUPFAM" id="SSF55785">
    <property type="entry name" value="PYP-like sensor domain (PAS domain)"/>
    <property type="match status" value="1"/>
</dbReference>
<keyword evidence="3" id="KW-0157">Chromophore</keyword>
<accession>A0A6C0D403</accession>
<feature type="domain" description="PAS" evidence="4">
    <location>
        <begin position="127"/>
        <end position="156"/>
    </location>
</feature>
<protein>
    <recommendedName>
        <fullName evidence="4">PAS domain-containing protein</fullName>
    </recommendedName>
</protein>
<dbReference type="AlphaFoldDB" id="A0A6C0D403"/>
<name>A0A6C0D403_9ZZZZ</name>
<dbReference type="EMBL" id="MN739531">
    <property type="protein sequence ID" value="QHT11183.1"/>
    <property type="molecule type" value="Genomic_DNA"/>
</dbReference>
<dbReference type="NCBIfam" id="TIGR00229">
    <property type="entry name" value="sensory_box"/>
    <property type="match status" value="1"/>
</dbReference>
<dbReference type="Pfam" id="PF13426">
    <property type="entry name" value="PAS_9"/>
    <property type="match status" value="1"/>
</dbReference>
<dbReference type="GO" id="GO:0005634">
    <property type="term" value="C:nucleus"/>
    <property type="evidence" value="ECO:0007669"/>
    <property type="project" value="TreeGrafter"/>
</dbReference>
<organism evidence="5">
    <name type="scientific">viral metagenome</name>
    <dbReference type="NCBI Taxonomy" id="1070528"/>
    <lineage>
        <taxon>unclassified sequences</taxon>
        <taxon>metagenomes</taxon>
        <taxon>organismal metagenomes</taxon>
    </lineage>
</organism>
<evidence type="ECO:0000313" key="5">
    <source>
        <dbReference type="EMBL" id="QHT11183.1"/>
    </source>
</evidence>
<keyword evidence="2" id="KW-0288">FMN</keyword>